<sequence length="124" mass="14259">MESSSSLSSVVQNETTSSPIWTNAKHVHFLNTIEASFVTTMLHRYRLDRHLPHTSDSTSDSKPIHINNNKHALSPSPSDSVVPRIRRRRRRMRRSRAQNLSQEQVVPQLENAREEGFGENDDKE</sequence>
<feature type="compositionally biased region" description="Basic residues" evidence="1">
    <location>
        <begin position="84"/>
        <end position="96"/>
    </location>
</feature>
<name>A0AAV1X365_LUPLU</name>
<protein>
    <submittedName>
        <fullName evidence="2">Uncharacterized protein</fullName>
    </submittedName>
</protein>
<dbReference type="Proteomes" id="UP001497480">
    <property type="component" value="Unassembled WGS sequence"/>
</dbReference>
<comment type="caution">
    <text evidence="2">The sequence shown here is derived from an EMBL/GenBank/DDBJ whole genome shotgun (WGS) entry which is preliminary data.</text>
</comment>
<dbReference type="EMBL" id="CAXHTB010000012">
    <property type="protein sequence ID" value="CAL0315993.1"/>
    <property type="molecule type" value="Genomic_DNA"/>
</dbReference>
<keyword evidence="3" id="KW-1185">Reference proteome</keyword>
<feature type="compositionally biased region" description="Low complexity" evidence="1">
    <location>
        <begin position="74"/>
        <end position="83"/>
    </location>
</feature>
<feature type="compositionally biased region" description="Basic and acidic residues" evidence="1">
    <location>
        <begin position="111"/>
        <end position="124"/>
    </location>
</feature>
<organism evidence="2 3">
    <name type="scientific">Lupinus luteus</name>
    <name type="common">European yellow lupine</name>
    <dbReference type="NCBI Taxonomy" id="3873"/>
    <lineage>
        <taxon>Eukaryota</taxon>
        <taxon>Viridiplantae</taxon>
        <taxon>Streptophyta</taxon>
        <taxon>Embryophyta</taxon>
        <taxon>Tracheophyta</taxon>
        <taxon>Spermatophyta</taxon>
        <taxon>Magnoliopsida</taxon>
        <taxon>eudicotyledons</taxon>
        <taxon>Gunneridae</taxon>
        <taxon>Pentapetalae</taxon>
        <taxon>rosids</taxon>
        <taxon>fabids</taxon>
        <taxon>Fabales</taxon>
        <taxon>Fabaceae</taxon>
        <taxon>Papilionoideae</taxon>
        <taxon>50 kb inversion clade</taxon>
        <taxon>genistoids sensu lato</taxon>
        <taxon>core genistoids</taxon>
        <taxon>Genisteae</taxon>
        <taxon>Lupinus</taxon>
    </lineage>
</organism>
<proteinExistence type="predicted"/>
<feature type="region of interest" description="Disordered" evidence="1">
    <location>
        <begin position="51"/>
        <end position="124"/>
    </location>
</feature>
<gene>
    <name evidence="2" type="ORF">LLUT_LOCUS17053</name>
</gene>
<evidence type="ECO:0000313" key="2">
    <source>
        <dbReference type="EMBL" id="CAL0315993.1"/>
    </source>
</evidence>
<accession>A0AAV1X365</accession>
<dbReference type="AlphaFoldDB" id="A0AAV1X365"/>
<feature type="compositionally biased region" description="Polar residues" evidence="1">
    <location>
        <begin position="54"/>
        <end position="71"/>
    </location>
</feature>
<evidence type="ECO:0000313" key="3">
    <source>
        <dbReference type="Proteomes" id="UP001497480"/>
    </source>
</evidence>
<evidence type="ECO:0000256" key="1">
    <source>
        <dbReference type="SAM" id="MobiDB-lite"/>
    </source>
</evidence>
<reference evidence="2 3" key="1">
    <citation type="submission" date="2024-03" db="EMBL/GenBank/DDBJ databases">
        <authorList>
            <person name="Martinez-Hernandez J."/>
        </authorList>
    </citation>
    <scope>NUCLEOTIDE SEQUENCE [LARGE SCALE GENOMIC DNA]</scope>
</reference>